<feature type="domain" description="Transcription factor IIIC 90kDa subunit N-terminal" evidence="2">
    <location>
        <begin position="19"/>
        <end position="522"/>
    </location>
</feature>
<proteinExistence type="predicted"/>
<keyword evidence="5" id="KW-1185">Reference proteome</keyword>
<name>A0A1Q5QAD4_TALAT</name>
<accession>A0A1Q5QAD4</accession>
<dbReference type="PANTHER" id="PTHR15496">
    <property type="entry name" value="GENERAL TRANSCRIPTION FACTOR 3C POLYPEPTIDE 4 FAMILY"/>
    <property type="match status" value="1"/>
</dbReference>
<dbReference type="STRING" id="1441469.A0A1Q5QAD4"/>
<dbReference type="GO" id="GO:0004402">
    <property type="term" value="F:histone acetyltransferase activity"/>
    <property type="evidence" value="ECO:0007669"/>
    <property type="project" value="InterPro"/>
</dbReference>
<sequence>MGDAIELNLSPSCYNCLSWSSDGELAVAAGDSIHLQLPQWKPKYVHPLFEKEKSMPWTSAKVRANVFTNKEWKTEWPSDRDSFSIGAEQSLSTVAALAWSHQGLGLHRRCVLAVLTSNLVLSLYEADGQRRTWSRAAIVNKALEKYFRAKVERSRDSPGEFLRKTRIRSFTWCPPLKNIQHDRADVRWGEHILTVATDDNDVVLIRVRRNNSSSGPTTSQYSMDVIARFTLNNAARNYSMLPKGSLWAGALESKSRILHIACGPWSRMAEENSGGESRVTFGALIALALGSNLHFIHAQASLISGDDLTVSIEGQLSYYPNIPHSEPKTLEDINFTGPLSWIPIDASRLSLTVGSLGGRVTLRFENNAYDKLLTRTDHERANIAFHQRSFEESKGYKSIGAMYSQHNEPITGIVAPQSLVNANDNRSMYLTTLGLFLEAVPLSTIGTPLEETLSRVYAPWTTHMERYRQKYDIQYELGDMAIVRTWGLSTFDGWTAVAFTMHPGDVLEYTTRAEENTIIIFTHPDPNAVFPKPAEISDELTATKRAEILQYILSSANKLRWCDLRSARLVYAACVYAINLHYHYHAKQHDLLRLARQALSHLSAVFNLPITEELSYCDSEQDTTASSNNPLGATPKPASLLEGPGGWIFEKCQTCFRRKNENVGLSWQNPNTAICGNGHAWNRCALTFLAIQQPYTSMFCSICDTSVLSRDKGVNYTLEGINLSTNSQQQQHEQQQHNDGSETDNAVAEFDPKRRELYDLLYDRYDTCAYCGGKYQDE</sequence>
<evidence type="ECO:0000256" key="1">
    <source>
        <dbReference type="SAM" id="MobiDB-lite"/>
    </source>
</evidence>
<dbReference type="PANTHER" id="PTHR15496:SF2">
    <property type="entry name" value="GENERAL TRANSCRIPTION FACTOR 3C POLYPEPTIDE 4"/>
    <property type="match status" value="1"/>
</dbReference>
<evidence type="ECO:0000313" key="4">
    <source>
        <dbReference type="EMBL" id="OKL62907.1"/>
    </source>
</evidence>
<gene>
    <name evidence="4" type="ORF">UA08_01195</name>
</gene>
<dbReference type="GeneID" id="31000950"/>
<feature type="region of interest" description="Disordered" evidence="1">
    <location>
        <begin position="725"/>
        <end position="748"/>
    </location>
</feature>
<evidence type="ECO:0000313" key="5">
    <source>
        <dbReference type="Proteomes" id="UP000214365"/>
    </source>
</evidence>
<feature type="domain" description="Transcription factor IIIC putative zinc-finger" evidence="3">
    <location>
        <begin position="641"/>
        <end position="775"/>
    </location>
</feature>
<dbReference type="RefSeq" id="XP_020123028.1">
    <property type="nucleotide sequence ID" value="XM_020261502.1"/>
</dbReference>
<evidence type="ECO:0008006" key="6">
    <source>
        <dbReference type="Google" id="ProtNLM"/>
    </source>
</evidence>
<dbReference type="AlphaFoldDB" id="A0A1Q5QAD4"/>
<reference evidence="4 5" key="1">
    <citation type="submission" date="2015-06" db="EMBL/GenBank/DDBJ databases">
        <title>Talaromyces atroroseus IBT 11181 draft genome.</title>
        <authorList>
            <person name="Rasmussen K.B."/>
            <person name="Rasmussen S."/>
            <person name="Petersen B."/>
            <person name="Sicheritz-Ponten T."/>
            <person name="Mortensen U.H."/>
            <person name="Thrane U."/>
        </authorList>
    </citation>
    <scope>NUCLEOTIDE SEQUENCE [LARGE SCALE GENOMIC DNA]</scope>
    <source>
        <strain evidence="4 5">IBT 11181</strain>
    </source>
</reference>
<organism evidence="4 5">
    <name type="scientific">Talaromyces atroroseus</name>
    <dbReference type="NCBI Taxonomy" id="1441469"/>
    <lineage>
        <taxon>Eukaryota</taxon>
        <taxon>Fungi</taxon>
        <taxon>Dikarya</taxon>
        <taxon>Ascomycota</taxon>
        <taxon>Pezizomycotina</taxon>
        <taxon>Eurotiomycetes</taxon>
        <taxon>Eurotiomycetidae</taxon>
        <taxon>Eurotiales</taxon>
        <taxon>Trichocomaceae</taxon>
        <taxon>Talaromyces</taxon>
        <taxon>Talaromyces sect. Trachyspermi</taxon>
    </lineage>
</organism>
<dbReference type="Pfam" id="PF12657">
    <property type="entry name" value="TFIIIC_delta"/>
    <property type="match status" value="1"/>
</dbReference>
<dbReference type="GO" id="GO:0000127">
    <property type="term" value="C:transcription factor TFIIIC complex"/>
    <property type="evidence" value="ECO:0007669"/>
    <property type="project" value="InterPro"/>
</dbReference>
<dbReference type="EMBL" id="LFMY01000002">
    <property type="protein sequence ID" value="OKL62907.1"/>
    <property type="molecule type" value="Genomic_DNA"/>
</dbReference>
<dbReference type="InterPro" id="IPR024761">
    <property type="entry name" value="TFIIIC_delta_N"/>
</dbReference>
<dbReference type="OrthoDB" id="6021743at2759"/>
<protein>
    <recommendedName>
        <fullName evidence="6">Transcription factor IIIC putative zinc-finger domain-containing protein</fullName>
    </recommendedName>
</protein>
<dbReference type="Pfam" id="PF12660">
    <property type="entry name" value="zf-TFIIIC"/>
    <property type="match status" value="1"/>
</dbReference>
<evidence type="ECO:0000259" key="3">
    <source>
        <dbReference type="Pfam" id="PF12660"/>
    </source>
</evidence>
<comment type="caution">
    <text evidence="4">The sequence shown here is derived from an EMBL/GenBank/DDBJ whole genome shotgun (WGS) entry which is preliminary data.</text>
</comment>
<dbReference type="InterPro" id="IPR044230">
    <property type="entry name" value="GTF3C4"/>
</dbReference>
<evidence type="ECO:0000259" key="2">
    <source>
        <dbReference type="Pfam" id="PF12657"/>
    </source>
</evidence>
<dbReference type="Proteomes" id="UP000214365">
    <property type="component" value="Unassembled WGS sequence"/>
</dbReference>
<dbReference type="InterPro" id="IPR024764">
    <property type="entry name" value="TFIIIC_Znf"/>
</dbReference>
<dbReference type="GO" id="GO:0006384">
    <property type="term" value="P:transcription initiation at RNA polymerase III promoter"/>
    <property type="evidence" value="ECO:0007669"/>
    <property type="project" value="InterPro"/>
</dbReference>